<sequence length="47" mass="5602">MKRVTRKYLSALMWTGLNHRNWLVKQERGDQLVIKHKEVGVEKTIPL</sequence>
<organism evidence="2 3">
    <name type="scientific">Evansella tamaricis</name>
    <dbReference type="NCBI Taxonomy" id="2069301"/>
    <lineage>
        <taxon>Bacteria</taxon>
        <taxon>Bacillati</taxon>
        <taxon>Bacillota</taxon>
        <taxon>Bacilli</taxon>
        <taxon>Bacillales</taxon>
        <taxon>Bacillaceae</taxon>
        <taxon>Evansella</taxon>
    </lineage>
</organism>
<evidence type="ECO:0000313" key="2">
    <source>
        <dbReference type="EMBL" id="MBU9711100.1"/>
    </source>
</evidence>
<dbReference type="Proteomes" id="UP000784880">
    <property type="component" value="Unassembled WGS sequence"/>
</dbReference>
<accession>A0ABS6JBS4</accession>
<evidence type="ECO:0000259" key="1">
    <source>
        <dbReference type="Pfam" id="PF21847"/>
    </source>
</evidence>
<protein>
    <recommendedName>
        <fullName evidence="1">DUF6906 domain-containing protein</fullName>
    </recommendedName>
</protein>
<dbReference type="InterPro" id="IPR054201">
    <property type="entry name" value="DUF6906"/>
</dbReference>
<evidence type="ECO:0000313" key="3">
    <source>
        <dbReference type="Proteomes" id="UP000784880"/>
    </source>
</evidence>
<dbReference type="EMBL" id="JAHQCS010000057">
    <property type="protein sequence ID" value="MBU9711100.1"/>
    <property type="molecule type" value="Genomic_DNA"/>
</dbReference>
<comment type="caution">
    <text evidence="2">The sequence shown here is derived from an EMBL/GenBank/DDBJ whole genome shotgun (WGS) entry which is preliminary data.</text>
</comment>
<proteinExistence type="predicted"/>
<feature type="domain" description="DUF6906" evidence="1">
    <location>
        <begin position="2"/>
        <end position="46"/>
    </location>
</feature>
<name>A0ABS6JBS4_9BACI</name>
<dbReference type="Pfam" id="PF21847">
    <property type="entry name" value="DUF6906"/>
    <property type="match status" value="1"/>
</dbReference>
<keyword evidence="3" id="KW-1185">Reference proteome</keyword>
<dbReference type="RefSeq" id="WP_217064990.1">
    <property type="nucleotide sequence ID" value="NZ_JAHQCS010000057.1"/>
</dbReference>
<reference evidence="2 3" key="1">
    <citation type="submission" date="2021-06" db="EMBL/GenBank/DDBJ databases">
        <title>Bacillus sp. RD4P76, an endophyte from a halophyte.</title>
        <authorList>
            <person name="Sun J.-Q."/>
        </authorList>
    </citation>
    <scope>NUCLEOTIDE SEQUENCE [LARGE SCALE GENOMIC DNA]</scope>
    <source>
        <strain evidence="2 3">CGMCC 1.15917</strain>
    </source>
</reference>
<gene>
    <name evidence="2" type="ORF">KS419_05025</name>
</gene>